<evidence type="ECO:0000256" key="3">
    <source>
        <dbReference type="ARBA" id="ARBA00022679"/>
    </source>
</evidence>
<feature type="region of interest" description="Disordered" evidence="6">
    <location>
        <begin position="642"/>
        <end position="711"/>
    </location>
</feature>
<evidence type="ECO:0000313" key="7">
    <source>
        <dbReference type="EMBL" id="JAC74114.1"/>
    </source>
</evidence>
<feature type="compositionally biased region" description="Basic and acidic residues" evidence="6">
    <location>
        <begin position="263"/>
        <end position="275"/>
    </location>
</feature>
<evidence type="ECO:0000256" key="5">
    <source>
        <dbReference type="ARBA" id="ARBA00022777"/>
    </source>
</evidence>
<feature type="region of interest" description="Disordered" evidence="6">
    <location>
        <begin position="297"/>
        <end position="334"/>
    </location>
</feature>
<dbReference type="InterPro" id="IPR007858">
    <property type="entry name" value="Dpy-30_motif"/>
</dbReference>
<dbReference type="EC" id="2.7.4.3" evidence="2"/>
<keyword evidence="4" id="KW-0547">Nucleotide-binding</keyword>
<dbReference type="InterPro" id="IPR000850">
    <property type="entry name" value="Adenylat/UMP-CMP_kin"/>
</dbReference>
<feature type="region of interest" description="Disordered" evidence="6">
    <location>
        <begin position="370"/>
        <end position="420"/>
    </location>
</feature>
<feature type="compositionally biased region" description="Basic and acidic residues" evidence="6">
    <location>
        <begin position="370"/>
        <end position="387"/>
    </location>
</feature>
<dbReference type="GO" id="GO:0004017">
    <property type="term" value="F:AMP kinase activity"/>
    <property type="evidence" value="ECO:0007669"/>
    <property type="project" value="UniProtKB-EC"/>
</dbReference>
<dbReference type="GO" id="GO:0005524">
    <property type="term" value="F:ATP binding"/>
    <property type="evidence" value="ECO:0007669"/>
    <property type="project" value="InterPro"/>
</dbReference>
<feature type="compositionally biased region" description="Basic and acidic residues" evidence="6">
    <location>
        <begin position="434"/>
        <end position="446"/>
    </location>
</feature>
<dbReference type="CDD" id="cd22967">
    <property type="entry name" value="DD_AK7"/>
    <property type="match status" value="1"/>
</dbReference>
<reference evidence="7" key="1">
    <citation type="submission" date="2014-05" db="EMBL/GenBank/DDBJ databases">
        <title>The transcriptome of the halophilic microalga Tetraselmis sp. GSL018 isolated from the Great Salt Lake, Utah.</title>
        <authorList>
            <person name="Jinkerson R.E."/>
            <person name="D'Adamo S."/>
            <person name="Posewitz M.C."/>
        </authorList>
    </citation>
    <scope>NUCLEOTIDE SEQUENCE</scope>
    <source>
        <strain evidence="7">GSL018</strain>
    </source>
</reference>
<accession>A0A061RTS0</accession>
<comment type="similarity">
    <text evidence="1">Belongs to the adenylate kinase family.</text>
</comment>
<sequence length="711" mass="78895">PLPMHGAGKNLLPTLHVADLAAFCMAVHRPANQYLLAADDSQATPAQLIEALNEGFGTGEVLQVPFEELVFQTGRQYMQLDLPLQMSEVNDGRLELEHRKGILSCLPAVYEEYLTARNLHPLRILLRGGPCSGKTHVAKWLSAVYGLPHVDARAILAHREALPEGDALRAEVEAQLGSKEGRVSEKNMALLAHNLLTSLRVLHKGYVLDGFPRTLAAAKWLMTKERPLTEEERDVAAQKPGKGKGGKSSGKDKPAKSGGKGAKLNEEPPEDTPRVAAEEVVPSFAITLDVPEDTMDERRKAIFDAEEAEVQKQISEGKGSSKKAAPTSHYSEKEFQRRLGVWRALQAADQEDLERNTKSVRAEYEAALSEYEKSEIEAEAAEARAAAEEQGMSPEEIEALPVPELPQPPEEPDYPRFGGMDKFLDDLQVRVERVDGLPEPTPERAKSLSFADNMPGREHLMLSRLGSRNFSPEPGEEEETPEQAAAREKQEHEEFLWRSSRELKEGLKRLLGSPHNYEGFVEPPGEDFPEVPTAEQVFQLERDSSTGNSTLVGDTNTVESENYKRARELDIDRLLSPIQRFLNERIVPTITKALVGVCRARPENPLAYVGEVLLAAGQEMEDAYQDPYDSEVYAIQAEKIRAKQERDRRRAEEAAAKMQRESELQLRLEARLANSRGSARGTPPSQPAPKEEEATPRNAKHGKKSAEKAPK</sequence>
<dbReference type="Pfam" id="PF05186">
    <property type="entry name" value="Dpy-30"/>
    <property type="match status" value="1"/>
</dbReference>
<dbReference type="EMBL" id="GBEZ01011692">
    <property type="protein sequence ID" value="JAC74114.1"/>
    <property type="molecule type" value="Transcribed_RNA"/>
</dbReference>
<dbReference type="InterPro" id="IPR047499">
    <property type="entry name" value="DD_AK7"/>
</dbReference>
<keyword evidence="3" id="KW-0808">Transferase</keyword>
<feature type="region of interest" description="Disordered" evidence="6">
    <location>
        <begin position="434"/>
        <end position="491"/>
    </location>
</feature>
<dbReference type="SUPFAM" id="SSF52540">
    <property type="entry name" value="P-loop containing nucleoside triphosphate hydrolases"/>
    <property type="match status" value="1"/>
</dbReference>
<organism evidence="7">
    <name type="scientific">Tetraselmis sp. GSL018</name>
    <dbReference type="NCBI Taxonomy" id="582737"/>
    <lineage>
        <taxon>Eukaryota</taxon>
        <taxon>Viridiplantae</taxon>
        <taxon>Chlorophyta</taxon>
        <taxon>core chlorophytes</taxon>
        <taxon>Chlorodendrophyceae</taxon>
        <taxon>Chlorodendrales</taxon>
        <taxon>Chlorodendraceae</taxon>
        <taxon>Tetraselmis</taxon>
    </lineage>
</organism>
<dbReference type="AlphaFoldDB" id="A0A061RTS0"/>
<evidence type="ECO:0000256" key="1">
    <source>
        <dbReference type="ARBA" id="ARBA00007220"/>
    </source>
</evidence>
<feature type="compositionally biased region" description="Basic and acidic residues" evidence="6">
    <location>
        <begin position="642"/>
        <end position="670"/>
    </location>
</feature>
<proteinExistence type="inferred from homology"/>
<feature type="non-terminal residue" evidence="7">
    <location>
        <position position="711"/>
    </location>
</feature>
<dbReference type="InterPro" id="IPR027417">
    <property type="entry name" value="P-loop_NTPase"/>
</dbReference>
<keyword evidence="5 7" id="KW-0418">Kinase</keyword>
<dbReference type="Pfam" id="PF00406">
    <property type="entry name" value="ADK"/>
    <property type="match status" value="1"/>
</dbReference>
<dbReference type="PANTHER" id="PTHR23359">
    <property type="entry name" value="NUCLEOTIDE KINASE"/>
    <property type="match status" value="1"/>
</dbReference>
<feature type="region of interest" description="Disordered" evidence="6">
    <location>
        <begin position="229"/>
        <end position="275"/>
    </location>
</feature>
<dbReference type="Gene3D" id="1.20.890.10">
    <property type="entry name" value="cAMP-dependent protein kinase regulatory subunit, dimerization-anchoring domain"/>
    <property type="match status" value="1"/>
</dbReference>
<protein>
    <recommendedName>
        <fullName evidence="2">adenylate kinase</fullName>
        <ecNumber evidence="2">2.7.4.3</ecNumber>
    </recommendedName>
</protein>
<evidence type="ECO:0000256" key="4">
    <source>
        <dbReference type="ARBA" id="ARBA00022741"/>
    </source>
</evidence>
<evidence type="ECO:0000256" key="2">
    <source>
        <dbReference type="ARBA" id="ARBA00012955"/>
    </source>
</evidence>
<feature type="non-terminal residue" evidence="7">
    <location>
        <position position="1"/>
    </location>
</feature>
<name>A0A061RTS0_9CHLO</name>
<dbReference type="Gene3D" id="3.40.50.300">
    <property type="entry name" value="P-loop containing nucleotide triphosphate hydrolases"/>
    <property type="match status" value="1"/>
</dbReference>
<gene>
    <name evidence="7" type="primary">ADK</name>
    <name evidence="7" type="ORF">TSPGSL018_26843</name>
</gene>
<evidence type="ECO:0000256" key="6">
    <source>
        <dbReference type="SAM" id="MobiDB-lite"/>
    </source>
</evidence>